<feature type="transmembrane region" description="Helical" evidence="5">
    <location>
        <begin position="170"/>
        <end position="190"/>
    </location>
</feature>
<dbReference type="Pfam" id="PF13515">
    <property type="entry name" value="FUSC_2"/>
    <property type="match status" value="1"/>
</dbReference>
<feature type="transmembrane region" description="Helical" evidence="5">
    <location>
        <begin position="97"/>
        <end position="114"/>
    </location>
</feature>
<evidence type="ECO:0000256" key="4">
    <source>
        <dbReference type="ARBA" id="ARBA00023136"/>
    </source>
</evidence>
<organism evidence="7 8">
    <name type="scientific">Micromonospora sonneratiae</name>
    <dbReference type="NCBI Taxonomy" id="1184706"/>
    <lineage>
        <taxon>Bacteria</taxon>
        <taxon>Bacillati</taxon>
        <taxon>Actinomycetota</taxon>
        <taxon>Actinomycetes</taxon>
        <taxon>Micromonosporales</taxon>
        <taxon>Micromonosporaceae</taxon>
        <taxon>Micromonospora</taxon>
    </lineage>
</organism>
<evidence type="ECO:0000256" key="5">
    <source>
        <dbReference type="SAM" id="Phobius"/>
    </source>
</evidence>
<evidence type="ECO:0000313" key="7">
    <source>
        <dbReference type="EMBL" id="MFD1320461.1"/>
    </source>
</evidence>
<feature type="transmembrane region" description="Helical" evidence="5">
    <location>
        <begin position="44"/>
        <end position="62"/>
    </location>
</feature>
<protein>
    <submittedName>
        <fullName evidence="7">Aromatic acid exporter family protein</fullName>
    </submittedName>
</protein>
<comment type="subcellular location">
    <subcellularLocation>
        <location evidence="1">Membrane</location>
        <topology evidence="1">Multi-pass membrane protein</topology>
    </subcellularLocation>
</comment>
<keyword evidence="3 5" id="KW-1133">Transmembrane helix</keyword>
<dbReference type="InterPro" id="IPR049453">
    <property type="entry name" value="Memb_transporter_dom"/>
</dbReference>
<dbReference type="EMBL" id="JBHTMP010000005">
    <property type="protein sequence ID" value="MFD1320461.1"/>
    <property type="molecule type" value="Genomic_DNA"/>
</dbReference>
<keyword evidence="4 5" id="KW-0472">Membrane</keyword>
<dbReference type="RefSeq" id="WP_377567468.1">
    <property type="nucleotide sequence ID" value="NZ_JBHTMP010000005.1"/>
</dbReference>
<sequence length="396" mass="42527">MVSFRAPRRVADLSIDVDTQRIQDALETLRRRGRATGRDRIRRLRIYLLLAVQAGVAAALAWTIAHEVLGNPEPVFAPASAVALIAASVGQRLRRTVELMAGVVIGIAVGDVLIELIGTGPWQTGLIVSLAIIVAILLKGSGSLMTQAGGTAVLIASLSPSVRNLEVPRFIDATVGALVGMVVVLLLLPLNPLRLVERRASPTLDLLANQLAAAATALRAREGPRAERTLGRLNGADPALGHLSEAVQGAKEVVTLSPVRWRRRQTLAQYSDGVEHMERAFRDSRGMVRRIATMIREDESVPVGLPTALDRLGEAVRMLHREFLDGKEPERARVKALQAVGSAGAACAEGLGFHGTVVAAQIRTIAHDLLRATGLDRADARRLVRTEFRQAQRATA</sequence>
<keyword evidence="2 5" id="KW-0812">Transmembrane</keyword>
<feature type="domain" description="Integral membrane bound transporter" evidence="6">
    <location>
        <begin position="60"/>
        <end position="183"/>
    </location>
</feature>
<keyword evidence="8" id="KW-1185">Reference proteome</keyword>
<proteinExistence type="predicted"/>
<name>A0ABW3Y7X1_9ACTN</name>
<evidence type="ECO:0000256" key="3">
    <source>
        <dbReference type="ARBA" id="ARBA00022989"/>
    </source>
</evidence>
<evidence type="ECO:0000256" key="2">
    <source>
        <dbReference type="ARBA" id="ARBA00022692"/>
    </source>
</evidence>
<reference evidence="8" key="1">
    <citation type="journal article" date="2019" name="Int. J. Syst. Evol. Microbiol.">
        <title>The Global Catalogue of Microorganisms (GCM) 10K type strain sequencing project: providing services to taxonomists for standard genome sequencing and annotation.</title>
        <authorList>
            <consortium name="The Broad Institute Genomics Platform"/>
            <consortium name="The Broad Institute Genome Sequencing Center for Infectious Disease"/>
            <person name="Wu L."/>
            <person name="Ma J."/>
        </authorList>
    </citation>
    <scope>NUCLEOTIDE SEQUENCE [LARGE SCALE GENOMIC DNA]</scope>
    <source>
        <strain evidence="8">JCM 31037</strain>
    </source>
</reference>
<evidence type="ECO:0000259" key="6">
    <source>
        <dbReference type="Pfam" id="PF13515"/>
    </source>
</evidence>
<evidence type="ECO:0000256" key="1">
    <source>
        <dbReference type="ARBA" id="ARBA00004141"/>
    </source>
</evidence>
<dbReference type="Proteomes" id="UP001597260">
    <property type="component" value="Unassembled WGS sequence"/>
</dbReference>
<evidence type="ECO:0000313" key="8">
    <source>
        <dbReference type="Proteomes" id="UP001597260"/>
    </source>
</evidence>
<accession>A0ABW3Y7X1</accession>
<feature type="transmembrane region" description="Helical" evidence="5">
    <location>
        <begin position="120"/>
        <end position="138"/>
    </location>
</feature>
<gene>
    <name evidence="7" type="ORF">ACFQ4H_05075</name>
</gene>
<comment type="caution">
    <text evidence="7">The sequence shown here is derived from an EMBL/GenBank/DDBJ whole genome shotgun (WGS) entry which is preliminary data.</text>
</comment>